<comment type="caution">
    <text evidence="1">The sequence shown here is derived from an EMBL/GenBank/DDBJ whole genome shotgun (WGS) entry which is preliminary data.</text>
</comment>
<proteinExistence type="predicted"/>
<name>A0ABU7VSI6_9BACL</name>
<reference evidence="1 2" key="1">
    <citation type="submission" date="2024-02" db="EMBL/GenBank/DDBJ databases">
        <title>A nitrogen-fixing paenibacillus bacterium.</title>
        <authorList>
            <person name="Zhang W.L."/>
            <person name="Chen S.F."/>
        </authorList>
    </citation>
    <scope>NUCLEOTIDE SEQUENCE [LARGE SCALE GENOMIC DNA]</scope>
    <source>
        <strain evidence="1 2">M1</strain>
    </source>
</reference>
<gene>
    <name evidence="1" type="ORF">V3851_08340</name>
</gene>
<dbReference type="Proteomes" id="UP001306950">
    <property type="component" value="Unassembled WGS sequence"/>
</dbReference>
<dbReference type="EMBL" id="JAZHPZ010000003">
    <property type="protein sequence ID" value="MEF2965834.1"/>
    <property type="molecule type" value="Genomic_DNA"/>
</dbReference>
<accession>A0ABU7VSI6</accession>
<protein>
    <submittedName>
        <fullName evidence="1">Uracil-DNA glycosylase</fullName>
    </submittedName>
</protein>
<dbReference type="SUPFAM" id="SSF52141">
    <property type="entry name" value="Uracil-DNA glycosylase-like"/>
    <property type="match status" value="1"/>
</dbReference>
<sequence>MKVMEVAMSKNNCFLCEKNCKDVNHEAYLPEAKILRDRVKVIMISEAIPKNLEDYFYTHQNASFFKTTQQVLREAGYQINSPEELNEMGVYLTTAIKCSKKDYLVSANTIKNCSLVLESEITPFDQVKSIMCMGDFAIKSVNYIYKKKHGVKVIPTGSTYKIRNGEYIYNEIRFYPSYTQTGDSFNIEKSKRSMIVEDIKNAFEYAGIHL</sequence>
<dbReference type="InterPro" id="IPR036895">
    <property type="entry name" value="Uracil-DNA_glycosylase-like_sf"/>
</dbReference>
<evidence type="ECO:0000313" key="2">
    <source>
        <dbReference type="Proteomes" id="UP001306950"/>
    </source>
</evidence>
<dbReference type="Gene3D" id="3.40.470.10">
    <property type="entry name" value="Uracil-DNA glycosylase-like domain"/>
    <property type="match status" value="1"/>
</dbReference>
<keyword evidence="2" id="KW-1185">Reference proteome</keyword>
<organism evidence="1 2">
    <name type="scientific">Paenibacillus haidiansis</name>
    <dbReference type="NCBI Taxonomy" id="1574488"/>
    <lineage>
        <taxon>Bacteria</taxon>
        <taxon>Bacillati</taxon>
        <taxon>Bacillota</taxon>
        <taxon>Bacilli</taxon>
        <taxon>Bacillales</taxon>
        <taxon>Paenibacillaceae</taxon>
        <taxon>Paenibacillus</taxon>
    </lineage>
</organism>
<dbReference type="RefSeq" id="WP_331846064.1">
    <property type="nucleotide sequence ID" value="NZ_JAZHPZ010000003.1"/>
</dbReference>
<evidence type="ECO:0000313" key="1">
    <source>
        <dbReference type="EMBL" id="MEF2965834.1"/>
    </source>
</evidence>